<gene>
    <name evidence="11" type="ORF">SAMN03080618_01277</name>
</gene>
<dbReference type="STRING" id="1121003.SAMN03080618_01277"/>
<evidence type="ECO:0000259" key="10">
    <source>
        <dbReference type="Pfam" id="PF20142"/>
    </source>
</evidence>
<feature type="chain" id="PRO_5017338599" evidence="8">
    <location>
        <begin position="29"/>
        <end position="614"/>
    </location>
</feature>
<evidence type="ECO:0000256" key="5">
    <source>
        <dbReference type="ARBA" id="ARBA00022984"/>
    </source>
</evidence>
<dbReference type="PANTHER" id="PTHR41533">
    <property type="entry name" value="L,D-TRANSPEPTIDASE HI_1667-RELATED"/>
    <property type="match status" value="1"/>
</dbReference>
<protein>
    <submittedName>
        <fullName evidence="11">Murein L,D-transpeptidase YcbB/YkuD</fullName>
    </submittedName>
</protein>
<sequence>MKSSRSPLLLSATAVITFWAVSAEQASAQGLLEALFGNKRSAPVVQEQAPPAAPKPPAAPPRVTGPGYYDYKVDALVRIDFSSLKRPTQDGAGATDQPQQQVAAQKALEDVDLTALQGFEIVAEKDAASALLAHYSENPAFIWVDEGGVSARAEAAIRILGEAAEHGLNPDDYAVEASSPNDSAALARFEMALTARVLRYARDAQAGRVDPNRISGYHDFKPKELDRAALLQELARSHDVSSLLEGFHPQNKQYAELRAELAALQAIAENDIVIADGTVIKPGQSSDEFPKLLTLIERRADGAFLTQYGELLASNRESHIYAQDLVPLIKAAQKAAGITDDGVIGPRTVQAIAGETRSARINKVLVAMEQLRWLPSDLSDRYVFINTPAFTATYVENGVEKLAMTTVVGSLGTQTYFFQDEIQYVEFHPYWGVPRSILVNKYLPKLYSDPSYLDRNGFEVVARDGRKIASSSVNWTQYGANIPYDVRQVPGRGNALGEMKIMFPNKHAIYMHDTPDKHLFARDNRALSNGCIRLADPRAMAAAVLGWDRSDIASRLERPHSRENLKVKVPVYVAYFTAWPDAGGKVEYFNDVYARDDKVIAARNKVEASRAPAS</sequence>
<accession>A0A1I3KW36</accession>
<dbReference type="EMBL" id="FORF01000006">
    <property type="protein sequence ID" value="SFI76646.1"/>
    <property type="molecule type" value="Genomic_DNA"/>
</dbReference>
<feature type="signal peptide" evidence="8">
    <location>
        <begin position="1"/>
        <end position="28"/>
    </location>
</feature>
<evidence type="ECO:0000259" key="9">
    <source>
        <dbReference type="Pfam" id="PF03734"/>
    </source>
</evidence>
<evidence type="ECO:0000256" key="6">
    <source>
        <dbReference type="ARBA" id="ARBA00023316"/>
    </source>
</evidence>
<dbReference type="InterPro" id="IPR005490">
    <property type="entry name" value="LD_TPept_cat_dom"/>
</dbReference>
<comment type="similarity">
    <text evidence="2">Belongs to the YkuD family.</text>
</comment>
<dbReference type="OrthoDB" id="9778545at2"/>
<dbReference type="AlphaFoldDB" id="A0A1I3KW36"/>
<evidence type="ECO:0000313" key="12">
    <source>
        <dbReference type="Proteomes" id="UP000242763"/>
    </source>
</evidence>
<reference evidence="12" key="1">
    <citation type="submission" date="2016-10" db="EMBL/GenBank/DDBJ databases">
        <authorList>
            <person name="Varghese N."/>
            <person name="Submissions S."/>
        </authorList>
    </citation>
    <scope>NUCLEOTIDE SEQUENCE [LARGE SCALE GENOMIC DNA]</scope>
    <source>
        <strain evidence="12">DSM 21857</strain>
    </source>
</reference>
<dbReference type="GO" id="GO:0016740">
    <property type="term" value="F:transferase activity"/>
    <property type="evidence" value="ECO:0007669"/>
    <property type="project" value="UniProtKB-KW"/>
</dbReference>
<proteinExistence type="inferred from homology"/>
<feature type="domain" description="L,D-TPase catalytic" evidence="9">
    <location>
        <begin position="380"/>
        <end position="545"/>
    </location>
</feature>
<feature type="region of interest" description="Disordered" evidence="7">
    <location>
        <begin position="43"/>
        <end position="64"/>
    </location>
</feature>
<dbReference type="PANTHER" id="PTHR41533:SF2">
    <property type="entry name" value="BLR7131 PROTEIN"/>
    <property type="match status" value="1"/>
</dbReference>
<dbReference type="Gene3D" id="2.40.440.10">
    <property type="entry name" value="L,D-transpeptidase catalytic domain-like"/>
    <property type="match status" value="1"/>
</dbReference>
<dbReference type="Pfam" id="PF20142">
    <property type="entry name" value="Scaffold"/>
    <property type="match status" value="1"/>
</dbReference>
<evidence type="ECO:0000256" key="3">
    <source>
        <dbReference type="ARBA" id="ARBA00022679"/>
    </source>
</evidence>
<feature type="domain" description="L,D-transpeptidase scaffold" evidence="10">
    <location>
        <begin position="133"/>
        <end position="261"/>
    </location>
</feature>
<evidence type="ECO:0000256" key="8">
    <source>
        <dbReference type="SAM" id="SignalP"/>
    </source>
</evidence>
<dbReference type="GO" id="GO:0008360">
    <property type="term" value="P:regulation of cell shape"/>
    <property type="evidence" value="ECO:0007669"/>
    <property type="project" value="UniProtKB-KW"/>
</dbReference>
<comment type="pathway">
    <text evidence="1">Cell wall biogenesis; peptidoglycan biosynthesis.</text>
</comment>
<dbReference type="GO" id="GO:0009252">
    <property type="term" value="P:peptidoglycan biosynthetic process"/>
    <property type="evidence" value="ECO:0007669"/>
    <property type="project" value="UniProtKB-UniPathway"/>
</dbReference>
<feature type="compositionally biased region" description="Pro residues" evidence="7">
    <location>
        <begin position="51"/>
        <end position="60"/>
    </location>
</feature>
<keyword evidence="12" id="KW-1185">Reference proteome</keyword>
<dbReference type="GO" id="GO:0004180">
    <property type="term" value="F:carboxypeptidase activity"/>
    <property type="evidence" value="ECO:0007669"/>
    <property type="project" value="UniProtKB-ARBA"/>
</dbReference>
<dbReference type="InterPro" id="IPR038063">
    <property type="entry name" value="Transpep_catalytic_dom"/>
</dbReference>
<dbReference type="SUPFAM" id="SSF141523">
    <property type="entry name" value="L,D-transpeptidase catalytic domain-like"/>
    <property type="match status" value="1"/>
</dbReference>
<keyword evidence="8" id="KW-0732">Signal</keyword>
<keyword evidence="6" id="KW-0961">Cell wall biogenesis/degradation</keyword>
<organism evidence="11 12">
    <name type="scientific">Aquamicrobium aerolatum DSM 21857</name>
    <dbReference type="NCBI Taxonomy" id="1121003"/>
    <lineage>
        <taxon>Bacteria</taxon>
        <taxon>Pseudomonadati</taxon>
        <taxon>Pseudomonadota</taxon>
        <taxon>Alphaproteobacteria</taxon>
        <taxon>Hyphomicrobiales</taxon>
        <taxon>Phyllobacteriaceae</taxon>
        <taxon>Aerobium</taxon>
    </lineage>
</organism>
<dbReference type="Proteomes" id="UP000242763">
    <property type="component" value="Unassembled WGS sequence"/>
</dbReference>
<evidence type="ECO:0000313" key="11">
    <source>
        <dbReference type="EMBL" id="SFI76646.1"/>
    </source>
</evidence>
<dbReference type="Pfam" id="PF03734">
    <property type="entry name" value="YkuD"/>
    <property type="match status" value="1"/>
</dbReference>
<dbReference type="InterPro" id="IPR045380">
    <property type="entry name" value="LD_TPept_scaffold_dom"/>
</dbReference>
<keyword evidence="3" id="KW-0808">Transferase</keyword>
<evidence type="ECO:0000256" key="7">
    <source>
        <dbReference type="SAM" id="MobiDB-lite"/>
    </source>
</evidence>
<name>A0A1I3KW36_9HYPH</name>
<keyword evidence="5" id="KW-0573">Peptidoglycan synthesis</keyword>
<evidence type="ECO:0000256" key="2">
    <source>
        <dbReference type="ARBA" id="ARBA00005992"/>
    </source>
</evidence>
<evidence type="ECO:0000256" key="4">
    <source>
        <dbReference type="ARBA" id="ARBA00022960"/>
    </source>
</evidence>
<dbReference type="UniPathway" id="UPA00219"/>
<dbReference type="CDD" id="cd16913">
    <property type="entry name" value="YkuD_like"/>
    <property type="match status" value="1"/>
</dbReference>
<dbReference type="GO" id="GO:0071555">
    <property type="term" value="P:cell wall organization"/>
    <property type="evidence" value="ECO:0007669"/>
    <property type="project" value="UniProtKB-KW"/>
</dbReference>
<keyword evidence="4" id="KW-0133">Cell shape</keyword>
<dbReference type="InterPro" id="IPR052905">
    <property type="entry name" value="LD-transpeptidase_YkuD-like"/>
</dbReference>
<evidence type="ECO:0000256" key="1">
    <source>
        <dbReference type="ARBA" id="ARBA00004752"/>
    </source>
</evidence>